<protein>
    <submittedName>
        <fullName evidence="1">Uncharacterized protein</fullName>
    </submittedName>
</protein>
<dbReference type="EMBL" id="AP022561">
    <property type="protein sequence ID" value="BBX09287.1"/>
    <property type="molecule type" value="Genomic_DNA"/>
</dbReference>
<organism evidence="1 2">
    <name type="scientific">Mycolicibacterium aichiense</name>
    <dbReference type="NCBI Taxonomy" id="1799"/>
    <lineage>
        <taxon>Bacteria</taxon>
        <taxon>Bacillati</taxon>
        <taxon>Actinomycetota</taxon>
        <taxon>Actinomycetes</taxon>
        <taxon>Mycobacteriales</taxon>
        <taxon>Mycobacteriaceae</taxon>
        <taxon>Mycolicibacterium</taxon>
    </lineage>
</organism>
<sequence>MLTVQPMPYVTRYHETTLAWILAELAADRLPRRLRVQVFASIGAGDVRSAIFRLLESCHRDGVPIPLQMRLSLSNWLDGYAGTEIEAILRPLIDSGGAVTLART</sequence>
<proteinExistence type="predicted"/>
<evidence type="ECO:0000313" key="2">
    <source>
        <dbReference type="Proteomes" id="UP000467327"/>
    </source>
</evidence>
<keyword evidence="2" id="KW-1185">Reference proteome</keyword>
<evidence type="ECO:0000313" key="1">
    <source>
        <dbReference type="EMBL" id="BBX09287.1"/>
    </source>
</evidence>
<name>A0AAD1MCB7_9MYCO</name>
<accession>A0AAD1MCB7</accession>
<dbReference type="KEGG" id="maic:MAIC_40900"/>
<dbReference type="AlphaFoldDB" id="A0AAD1MCB7"/>
<dbReference type="Proteomes" id="UP000467327">
    <property type="component" value="Chromosome"/>
</dbReference>
<gene>
    <name evidence="1" type="ORF">MAIC_40900</name>
</gene>
<reference evidence="1 2" key="1">
    <citation type="journal article" date="2019" name="Emerg. Microbes Infect.">
        <title>Comprehensive subspecies identification of 175 nontuberculous mycobacteria species based on 7547 genomic profiles.</title>
        <authorList>
            <person name="Matsumoto Y."/>
            <person name="Kinjo T."/>
            <person name="Motooka D."/>
            <person name="Nabeya D."/>
            <person name="Jung N."/>
            <person name="Uechi K."/>
            <person name="Horii T."/>
            <person name="Iida T."/>
            <person name="Fujita J."/>
            <person name="Nakamura S."/>
        </authorList>
    </citation>
    <scope>NUCLEOTIDE SEQUENCE [LARGE SCALE GENOMIC DNA]</scope>
    <source>
        <strain evidence="1 2">JCM 6376</strain>
    </source>
</reference>